<dbReference type="AlphaFoldDB" id="A0A7X3KB13"/>
<dbReference type="PANTHER" id="PTHR32432">
    <property type="entry name" value="CELL DIVISION PROTEIN FTSA-RELATED"/>
    <property type="match status" value="1"/>
</dbReference>
<reference evidence="1 3" key="1">
    <citation type="submission" date="2019-12" db="EMBL/GenBank/DDBJ databases">
        <title>Microbes associate with the intestines of laboratory mice.</title>
        <authorList>
            <person name="Navarre W."/>
            <person name="Wong E."/>
        </authorList>
    </citation>
    <scope>NUCLEOTIDE SEQUENCE [LARGE SCALE GENOMIC DNA]</scope>
    <source>
        <strain evidence="1 3">NM51_B2-22</strain>
    </source>
</reference>
<accession>A0A7X3KB13</accession>
<dbReference type="InterPro" id="IPR043129">
    <property type="entry name" value="ATPase_NBD"/>
</dbReference>
<dbReference type="OrthoDB" id="1542at2"/>
<evidence type="ECO:0000313" key="3">
    <source>
        <dbReference type="Proteomes" id="UP000461595"/>
    </source>
</evidence>
<comment type="caution">
    <text evidence="1">The sequence shown here is derived from an EMBL/GenBank/DDBJ whole genome shotgun (WGS) entry which is preliminary data.</text>
</comment>
<protein>
    <submittedName>
        <fullName evidence="1">Ethanolamine ammonia-lyase reactivating factor EutA</fullName>
    </submittedName>
</protein>
<name>A0A7X3KB13_9STRE</name>
<dbReference type="Proteomes" id="UP000461595">
    <property type="component" value="Unassembled WGS sequence"/>
</dbReference>
<dbReference type="Pfam" id="PF06277">
    <property type="entry name" value="EutA"/>
    <property type="match status" value="1"/>
</dbReference>
<dbReference type="Proteomes" id="UP000589521">
    <property type="component" value="Unassembled WGS sequence"/>
</dbReference>
<dbReference type="PANTHER" id="PTHR32432:SF13">
    <property type="entry name" value="ETHANOLAMINE AMMONIA-LYASE REACTIVASE EUTA"/>
    <property type="match status" value="1"/>
</dbReference>
<dbReference type="RefSeq" id="WP_160331954.1">
    <property type="nucleotide sequence ID" value="NZ_JACBXX010000022.1"/>
</dbReference>
<dbReference type="GO" id="GO:0016829">
    <property type="term" value="F:lyase activity"/>
    <property type="evidence" value="ECO:0007669"/>
    <property type="project" value="UniProtKB-KW"/>
</dbReference>
<evidence type="ECO:0000313" key="4">
    <source>
        <dbReference type="Proteomes" id="UP000589521"/>
    </source>
</evidence>
<evidence type="ECO:0000313" key="2">
    <source>
        <dbReference type="EMBL" id="NYS95667.1"/>
    </source>
</evidence>
<evidence type="ECO:0000313" key="1">
    <source>
        <dbReference type="EMBL" id="MVX58121.1"/>
    </source>
</evidence>
<dbReference type="Gene3D" id="3.30.420.40">
    <property type="match status" value="1"/>
</dbReference>
<organism evidence="1 3">
    <name type="scientific">Streptococcus danieliae</name>
    <dbReference type="NCBI Taxonomy" id="747656"/>
    <lineage>
        <taxon>Bacteria</taxon>
        <taxon>Bacillati</taxon>
        <taxon>Bacillota</taxon>
        <taxon>Bacilli</taxon>
        <taxon>Lactobacillales</taxon>
        <taxon>Streptococcaceae</taxon>
        <taxon>Streptococcus</taxon>
    </lineage>
</organism>
<sequence>MSEKILSVGLDLGTATTQLVLSELTVENIASVFTIPRVYITNKTVLYKSDILFTPISDQLLIEVDQIKDFVQREYQKAGIQKEAIQMGAVIITGETARKENAAQVLQALSGYAGDFVVATAGPDLESIIAGKGAGSHQYSQEHHTSIVNIDIGGGTSNLALFREGDLQDTACFDIGGRLIKLDPSSHRLTYIAPKLQQIIQQEGLQLELGKTVNPSDLNRLVQILTEVLEMAVGLEGTCPYYDLLVTNHALKLDQVISCVSFSGGVADAILAADQGLDDYLYGDIGILLGRSLAHSRIFKERTVIQASETIRATVVGAGSHTTDVSGSTITYIENTLPLRNIPVLKLSAEDEELESSRLAQIIKDKLHWFSLENEVQQVALALEGQRSPSFVKIEEYADAIIAGMAETLAKGLPLVVVLREDMAKVLGQSLFVRLPADYPFVCIDSVDVQNGDYIDIGNPIVAGSVLPVVVKTLVFDS</sequence>
<proteinExistence type="predicted"/>
<dbReference type="PIRSF" id="PIRSF012293">
    <property type="entry name" value="EutA"/>
    <property type="match status" value="1"/>
</dbReference>
<dbReference type="InterPro" id="IPR050696">
    <property type="entry name" value="FtsA/MreB"/>
</dbReference>
<dbReference type="NCBIfam" id="NF007992">
    <property type="entry name" value="PRK10719.1-3"/>
    <property type="match status" value="1"/>
</dbReference>
<keyword evidence="1" id="KW-0456">Lyase</keyword>
<dbReference type="InterPro" id="IPR009377">
    <property type="entry name" value="EutA"/>
</dbReference>
<reference evidence="2 4" key="2">
    <citation type="submission" date="2020-07" db="EMBL/GenBank/DDBJ databases">
        <title>MOT database genomes.</title>
        <authorList>
            <person name="Joseph S."/>
            <person name="Aduse-Opoku J."/>
            <person name="Hashim A."/>
            <person name="Wade W."/>
            <person name="Curtis M."/>
        </authorList>
    </citation>
    <scope>NUCLEOTIDE SEQUENCE [LARGE SCALE GENOMIC DNA]</scope>
    <source>
        <strain evidence="2 4">STR</strain>
    </source>
</reference>
<gene>
    <name evidence="1" type="primary">eutA</name>
    <name evidence="1" type="ORF">E5983_00320</name>
    <name evidence="2" type="ORF">HZY94_00340</name>
</gene>
<dbReference type="SUPFAM" id="SSF53067">
    <property type="entry name" value="Actin-like ATPase domain"/>
    <property type="match status" value="1"/>
</dbReference>
<dbReference type="EMBL" id="JACBXX010000022">
    <property type="protein sequence ID" value="NYS95667.1"/>
    <property type="molecule type" value="Genomic_DNA"/>
</dbReference>
<dbReference type="EMBL" id="WSRS01000001">
    <property type="protein sequence ID" value="MVX58121.1"/>
    <property type="molecule type" value="Genomic_DNA"/>
</dbReference>